<sequence>MHSERDFDVVLFGATGFVGRLTAAHLAEAAPPGLRIALAGRSRERLAAVRSGLPAVAAQWPLVVADAADPAALAALARSTRVVVSTVGPYLRHGLPLVGECARAGTHYADLTGEVLFARRSIDAFHETAAASGARIVHSCGFDSVPSDLAVLLTAERARADDAGELLDAELCVISLKGGVSGGTVDSARVQVDAARADRGARRLLGDPYALSPDRAGEPDLGGERERFAPARRKDLGGWTAPFVMAPYNTRVVRRSNALQGHAYGRRLRYSEVVAFTGRTAPLRAAATTAGIAAVLGALALPPTRRLADRLLPAPGSGPSERTQREGHFRMRLRARTTGGARYVTTVAAPGDPGYAATAVMLGQSAVALALDGATLPDRAGVLTPATGMGAALAERLRRSGFTFDVASVGPAPR</sequence>
<name>A0A2S6IK84_9ACTN</name>
<dbReference type="Proteomes" id="UP000239485">
    <property type="component" value="Unassembled WGS sequence"/>
</dbReference>
<dbReference type="OrthoDB" id="4369409at2"/>
<proteinExistence type="predicted"/>
<protein>
    <submittedName>
        <fullName evidence="2">Short subunit dehydrogenase-like uncharacterized protein</fullName>
    </submittedName>
</protein>
<dbReference type="PANTHER" id="PTHR12286">
    <property type="entry name" value="SACCHAROPINE DEHYDROGENASE-LIKE OXIDOREDUCTASE"/>
    <property type="match status" value="1"/>
</dbReference>
<comment type="caution">
    <text evidence="2">The sequence shown here is derived from an EMBL/GenBank/DDBJ whole genome shotgun (WGS) entry which is preliminary data.</text>
</comment>
<organism evidence="2 3">
    <name type="scientific">Kineococcus xinjiangensis</name>
    <dbReference type="NCBI Taxonomy" id="512762"/>
    <lineage>
        <taxon>Bacteria</taxon>
        <taxon>Bacillati</taxon>
        <taxon>Actinomycetota</taxon>
        <taxon>Actinomycetes</taxon>
        <taxon>Kineosporiales</taxon>
        <taxon>Kineosporiaceae</taxon>
        <taxon>Kineococcus</taxon>
    </lineage>
</organism>
<evidence type="ECO:0000259" key="1">
    <source>
        <dbReference type="Pfam" id="PF03435"/>
    </source>
</evidence>
<dbReference type="GO" id="GO:0009247">
    <property type="term" value="P:glycolipid biosynthetic process"/>
    <property type="evidence" value="ECO:0007669"/>
    <property type="project" value="TreeGrafter"/>
</dbReference>
<keyword evidence="3" id="KW-1185">Reference proteome</keyword>
<evidence type="ECO:0000313" key="3">
    <source>
        <dbReference type="Proteomes" id="UP000239485"/>
    </source>
</evidence>
<accession>A0A2S6IK84</accession>
<dbReference type="GO" id="GO:0005886">
    <property type="term" value="C:plasma membrane"/>
    <property type="evidence" value="ECO:0007669"/>
    <property type="project" value="TreeGrafter"/>
</dbReference>
<reference evidence="2 3" key="1">
    <citation type="submission" date="2018-02" db="EMBL/GenBank/DDBJ databases">
        <title>Genomic Encyclopedia of Archaeal and Bacterial Type Strains, Phase II (KMG-II): from individual species to whole genera.</title>
        <authorList>
            <person name="Goeker M."/>
        </authorList>
    </citation>
    <scope>NUCLEOTIDE SEQUENCE [LARGE SCALE GENOMIC DNA]</scope>
    <source>
        <strain evidence="2 3">DSM 22857</strain>
    </source>
</reference>
<dbReference type="InterPro" id="IPR005097">
    <property type="entry name" value="Sacchrp_dh_NADP-bd"/>
</dbReference>
<dbReference type="AlphaFoldDB" id="A0A2S6IK84"/>
<dbReference type="InterPro" id="IPR051276">
    <property type="entry name" value="Saccharopine_DH-like_oxidrdct"/>
</dbReference>
<dbReference type="RefSeq" id="WP_104432953.1">
    <property type="nucleotide sequence ID" value="NZ_PTJD01000007.1"/>
</dbReference>
<evidence type="ECO:0000313" key="2">
    <source>
        <dbReference type="EMBL" id="PPK94644.1"/>
    </source>
</evidence>
<dbReference type="PANTHER" id="PTHR12286:SF5">
    <property type="entry name" value="SACCHAROPINE DEHYDROGENASE-LIKE OXIDOREDUCTASE"/>
    <property type="match status" value="1"/>
</dbReference>
<feature type="domain" description="Saccharopine dehydrogenase NADP binding" evidence="1">
    <location>
        <begin position="9"/>
        <end position="134"/>
    </location>
</feature>
<dbReference type="EMBL" id="PTJD01000007">
    <property type="protein sequence ID" value="PPK94644.1"/>
    <property type="molecule type" value="Genomic_DNA"/>
</dbReference>
<dbReference type="Pfam" id="PF03435">
    <property type="entry name" value="Sacchrp_dh_NADP"/>
    <property type="match status" value="1"/>
</dbReference>
<dbReference type="Gene3D" id="3.40.50.720">
    <property type="entry name" value="NAD(P)-binding Rossmann-like Domain"/>
    <property type="match status" value="1"/>
</dbReference>
<dbReference type="SUPFAM" id="SSF51735">
    <property type="entry name" value="NAD(P)-binding Rossmann-fold domains"/>
    <property type="match status" value="1"/>
</dbReference>
<gene>
    <name evidence="2" type="ORF">CLV92_107147</name>
</gene>
<dbReference type="InterPro" id="IPR036291">
    <property type="entry name" value="NAD(P)-bd_dom_sf"/>
</dbReference>